<evidence type="ECO:0000313" key="6">
    <source>
        <dbReference type="Proteomes" id="UP000294564"/>
    </source>
</evidence>
<feature type="domain" description="OmpR/PhoB-type" evidence="4">
    <location>
        <begin position="205"/>
        <end position="302"/>
    </location>
</feature>
<keyword evidence="3" id="KW-0812">Transmembrane</keyword>
<dbReference type="AlphaFoldDB" id="A0A4V2SMS9"/>
<evidence type="ECO:0000256" key="3">
    <source>
        <dbReference type="SAM" id="Phobius"/>
    </source>
</evidence>
<dbReference type="EMBL" id="SLXM01000001">
    <property type="protein sequence ID" value="TCP28506.1"/>
    <property type="molecule type" value="Genomic_DNA"/>
</dbReference>
<dbReference type="CDD" id="cd00383">
    <property type="entry name" value="trans_reg_C"/>
    <property type="match status" value="1"/>
</dbReference>
<keyword evidence="3" id="KW-0472">Membrane</keyword>
<dbReference type="InterPro" id="IPR016032">
    <property type="entry name" value="Sig_transdc_resp-reg_C-effctor"/>
</dbReference>
<feature type="transmembrane region" description="Helical" evidence="3">
    <location>
        <begin position="172"/>
        <end position="193"/>
    </location>
</feature>
<evidence type="ECO:0000313" key="5">
    <source>
        <dbReference type="EMBL" id="TCP28506.1"/>
    </source>
</evidence>
<dbReference type="GO" id="GO:0006355">
    <property type="term" value="P:regulation of DNA-templated transcription"/>
    <property type="evidence" value="ECO:0007669"/>
    <property type="project" value="InterPro"/>
</dbReference>
<dbReference type="Pfam" id="PF00486">
    <property type="entry name" value="Trans_reg_C"/>
    <property type="match status" value="1"/>
</dbReference>
<evidence type="ECO:0000259" key="4">
    <source>
        <dbReference type="PROSITE" id="PS51755"/>
    </source>
</evidence>
<keyword evidence="1 2" id="KW-0238">DNA-binding</keyword>
<keyword evidence="6" id="KW-1185">Reference proteome</keyword>
<comment type="caution">
    <text evidence="5">The sequence shown here is derived from an EMBL/GenBank/DDBJ whole genome shotgun (WGS) entry which is preliminary data.</text>
</comment>
<dbReference type="SMART" id="SM00862">
    <property type="entry name" value="Trans_reg_C"/>
    <property type="match status" value="1"/>
</dbReference>
<organism evidence="5 6">
    <name type="scientific">Tenacibaculum skagerrakense</name>
    <dbReference type="NCBI Taxonomy" id="186571"/>
    <lineage>
        <taxon>Bacteria</taxon>
        <taxon>Pseudomonadati</taxon>
        <taxon>Bacteroidota</taxon>
        <taxon>Flavobacteriia</taxon>
        <taxon>Flavobacteriales</taxon>
        <taxon>Flavobacteriaceae</taxon>
        <taxon>Tenacibaculum</taxon>
    </lineage>
</organism>
<protein>
    <submittedName>
        <fullName evidence="5">Transcriptional regulator</fullName>
    </submittedName>
</protein>
<dbReference type="InterPro" id="IPR001867">
    <property type="entry name" value="OmpR/PhoB-type_DNA-bd"/>
</dbReference>
<dbReference type="PROSITE" id="PS51755">
    <property type="entry name" value="OMPR_PHOB"/>
    <property type="match status" value="1"/>
</dbReference>
<reference evidence="5 6" key="1">
    <citation type="submission" date="2019-03" db="EMBL/GenBank/DDBJ databases">
        <title>Genomic Encyclopedia of Type Strains, Phase IV (KMG-IV): sequencing the most valuable type-strain genomes for metagenomic binning, comparative biology and taxonomic classification.</title>
        <authorList>
            <person name="Goeker M."/>
        </authorList>
    </citation>
    <scope>NUCLEOTIDE SEQUENCE [LARGE SCALE GENOMIC DNA]</scope>
    <source>
        <strain evidence="5 6">DSM 14836</strain>
    </source>
</reference>
<dbReference type="GO" id="GO:0003677">
    <property type="term" value="F:DNA binding"/>
    <property type="evidence" value="ECO:0007669"/>
    <property type="project" value="UniProtKB-UniRule"/>
</dbReference>
<evidence type="ECO:0000256" key="1">
    <source>
        <dbReference type="ARBA" id="ARBA00023125"/>
    </source>
</evidence>
<dbReference type="Gene3D" id="1.10.10.10">
    <property type="entry name" value="Winged helix-like DNA-binding domain superfamily/Winged helix DNA-binding domain"/>
    <property type="match status" value="1"/>
</dbReference>
<accession>A0A4V2SMS9</accession>
<sequence length="303" mass="34773">MSKKCKTSVNLCKKSTKSKLFVLPMNKLFFGVLLCTFLLFSCEQQNSEFSERVKVSLRNVGHELLLSQKDTTSLVLPVTKIQKEKYKLSFQKGLQIEPSQLVSLINKNFKKSELPQNYLVEVSNCVNKEIAYSFEMIFDEEKSIIPCKGRNLPNSCYVITVHFVSEKGGNNYIIYLLVSLLFSGAVFMGIFYTKSNTREPVSKESDEQKLGSFLFYPEQNKLVKQAVEIPLSKKECELLAIFIERPNQIIKREELTKKVWEDNGVFVGRSLDTYISKIRKKIKDDTSIRLTNVHGVGYKLEVD</sequence>
<dbReference type="Proteomes" id="UP000294564">
    <property type="component" value="Unassembled WGS sequence"/>
</dbReference>
<dbReference type="InterPro" id="IPR036388">
    <property type="entry name" value="WH-like_DNA-bd_sf"/>
</dbReference>
<evidence type="ECO:0000256" key="2">
    <source>
        <dbReference type="PROSITE-ProRule" id="PRU01091"/>
    </source>
</evidence>
<gene>
    <name evidence="5" type="ORF">EV195_101684</name>
</gene>
<name>A0A4V2SMS9_9FLAO</name>
<proteinExistence type="predicted"/>
<feature type="DNA-binding region" description="OmpR/PhoB-type" evidence="2">
    <location>
        <begin position="205"/>
        <end position="302"/>
    </location>
</feature>
<keyword evidence="3" id="KW-1133">Transmembrane helix</keyword>
<dbReference type="SUPFAM" id="SSF46894">
    <property type="entry name" value="C-terminal effector domain of the bipartite response regulators"/>
    <property type="match status" value="1"/>
</dbReference>
<dbReference type="GO" id="GO:0000160">
    <property type="term" value="P:phosphorelay signal transduction system"/>
    <property type="evidence" value="ECO:0007669"/>
    <property type="project" value="InterPro"/>
</dbReference>